<protein>
    <submittedName>
        <fullName evidence="3">Uncharacterized protein</fullName>
    </submittedName>
</protein>
<feature type="compositionally biased region" description="Pro residues" evidence="1">
    <location>
        <begin position="314"/>
        <end position="337"/>
    </location>
</feature>
<evidence type="ECO:0000313" key="3">
    <source>
        <dbReference type="EMBL" id="GAX13662.1"/>
    </source>
</evidence>
<dbReference type="OrthoDB" id="36500at2759"/>
<keyword evidence="4" id="KW-1185">Reference proteome</keyword>
<sequence length="337" mass="37294">MKFTREVFGICVFASYMMKAVAFLIQTPTKTSASNLQAIPFELVPDMPLQRLDGGNTVRTFQMPPGVERCQLYFTTEGRPLKAKVELWCGPLRTTHTMVIDSEDGIKFPFRAVLKFKKMYPPQVVKVSTFDPEFPMYAGVMPAGKERNKAIAAYTDAVWENNVKTKVQGGNIKPKGGGAVRTWSFDASVKSVQLVIWSFYVGKKSFNLKVQVLQGPNNTPQEFDLKCGGGSQPYHFICEMPGGGTIRIVNNKFVEDGLTEVVAVPFEYSDDEGPGDVVVDNFADVRQLRSDPRYPTIIPQVLTPQTAWPQGLTAPPPGPPQAMSPPQLPSRPVYPPN</sequence>
<evidence type="ECO:0000313" key="4">
    <source>
        <dbReference type="Proteomes" id="UP000198406"/>
    </source>
</evidence>
<dbReference type="Pfam" id="PF25192">
    <property type="entry name" value="DiatomPyrShell"/>
    <property type="match status" value="1"/>
</dbReference>
<evidence type="ECO:0000256" key="1">
    <source>
        <dbReference type="SAM" id="MobiDB-lite"/>
    </source>
</evidence>
<gene>
    <name evidence="3" type="ORF">FisN_14Lh324</name>
</gene>
<comment type="caution">
    <text evidence="3">The sequence shown here is derived from an EMBL/GenBank/DDBJ whole genome shotgun (WGS) entry which is preliminary data.</text>
</comment>
<proteinExistence type="predicted"/>
<dbReference type="InterPro" id="IPR057491">
    <property type="entry name" value="DiatomPyrShell"/>
</dbReference>
<dbReference type="EMBL" id="BDSP01000071">
    <property type="protein sequence ID" value="GAX13662.1"/>
    <property type="molecule type" value="Genomic_DNA"/>
</dbReference>
<dbReference type="InParanoid" id="A0A1Z5JII7"/>
<keyword evidence="2" id="KW-1133">Transmembrane helix</keyword>
<evidence type="ECO:0000256" key="2">
    <source>
        <dbReference type="SAM" id="Phobius"/>
    </source>
</evidence>
<keyword evidence="2" id="KW-0472">Membrane</keyword>
<dbReference type="AlphaFoldDB" id="A0A1Z5JII7"/>
<feature type="transmembrane region" description="Helical" evidence="2">
    <location>
        <begin position="7"/>
        <end position="25"/>
    </location>
</feature>
<organism evidence="3 4">
    <name type="scientific">Fistulifera solaris</name>
    <name type="common">Oleaginous diatom</name>
    <dbReference type="NCBI Taxonomy" id="1519565"/>
    <lineage>
        <taxon>Eukaryota</taxon>
        <taxon>Sar</taxon>
        <taxon>Stramenopiles</taxon>
        <taxon>Ochrophyta</taxon>
        <taxon>Bacillariophyta</taxon>
        <taxon>Bacillariophyceae</taxon>
        <taxon>Bacillariophycidae</taxon>
        <taxon>Naviculales</taxon>
        <taxon>Naviculaceae</taxon>
        <taxon>Fistulifera</taxon>
    </lineage>
</organism>
<reference evidence="3 4" key="1">
    <citation type="journal article" date="2015" name="Plant Cell">
        <title>Oil accumulation by the oleaginous diatom Fistulifera solaris as revealed by the genome and transcriptome.</title>
        <authorList>
            <person name="Tanaka T."/>
            <person name="Maeda Y."/>
            <person name="Veluchamy A."/>
            <person name="Tanaka M."/>
            <person name="Abida H."/>
            <person name="Marechal E."/>
            <person name="Bowler C."/>
            <person name="Muto M."/>
            <person name="Sunaga Y."/>
            <person name="Tanaka M."/>
            <person name="Yoshino T."/>
            <person name="Taniguchi T."/>
            <person name="Fukuda Y."/>
            <person name="Nemoto M."/>
            <person name="Matsumoto M."/>
            <person name="Wong P.S."/>
            <person name="Aburatani S."/>
            <person name="Fujibuchi W."/>
        </authorList>
    </citation>
    <scope>NUCLEOTIDE SEQUENCE [LARGE SCALE GENOMIC DNA]</scope>
    <source>
        <strain evidence="3 4">JPCC DA0580</strain>
    </source>
</reference>
<feature type="region of interest" description="Disordered" evidence="1">
    <location>
        <begin position="307"/>
        <end position="337"/>
    </location>
</feature>
<dbReference type="Proteomes" id="UP000198406">
    <property type="component" value="Unassembled WGS sequence"/>
</dbReference>
<keyword evidence="2" id="KW-0812">Transmembrane</keyword>
<accession>A0A1Z5JII7</accession>
<name>A0A1Z5JII7_FISSO</name>